<keyword evidence="6 7" id="KW-0998">Cell outer membrane</keyword>
<evidence type="ECO:0000256" key="1">
    <source>
        <dbReference type="ARBA" id="ARBA00004571"/>
    </source>
</evidence>
<evidence type="ECO:0000313" key="9">
    <source>
        <dbReference type="EMBL" id="MCJ8208851.1"/>
    </source>
</evidence>
<dbReference type="InterPro" id="IPR008969">
    <property type="entry name" value="CarboxyPept-like_regulatory"/>
</dbReference>
<dbReference type="NCBIfam" id="TIGR04057">
    <property type="entry name" value="SusC_RagA_signa"/>
    <property type="match status" value="1"/>
</dbReference>
<keyword evidence="3 7" id="KW-1134">Transmembrane beta strand</keyword>
<keyword evidence="2 7" id="KW-0813">Transport</keyword>
<dbReference type="SMART" id="SM00965">
    <property type="entry name" value="STN"/>
    <property type="match status" value="1"/>
</dbReference>
<keyword evidence="4 7" id="KW-0812">Transmembrane</keyword>
<gene>
    <name evidence="9" type="ORF">MUY27_03970</name>
</gene>
<protein>
    <submittedName>
        <fullName evidence="9">SusC/RagA family TonB-linked outer membrane protein</fullName>
    </submittedName>
</protein>
<keyword evidence="10" id="KW-1185">Reference proteome</keyword>
<dbReference type="InterPro" id="IPR036942">
    <property type="entry name" value="Beta-barrel_TonB_sf"/>
</dbReference>
<evidence type="ECO:0000256" key="5">
    <source>
        <dbReference type="ARBA" id="ARBA00023136"/>
    </source>
</evidence>
<dbReference type="EMBL" id="JALJEJ010000002">
    <property type="protein sequence ID" value="MCJ8208851.1"/>
    <property type="molecule type" value="Genomic_DNA"/>
</dbReference>
<dbReference type="Gene3D" id="2.40.170.20">
    <property type="entry name" value="TonB-dependent receptor, beta-barrel domain"/>
    <property type="match status" value="1"/>
</dbReference>
<dbReference type="SUPFAM" id="SSF56935">
    <property type="entry name" value="Porins"/>
    <property type="match status" value="1"/>
</dbReference>
<reference evidence="9" key="1">
    <citation type="submission" date="2022-04" db="EMBL/GenBank/DDBJ databases">
        <title>Mucilaginibacter sp. RS28 isolated from freshwater.</title>
        <authorList>
            <person name="Ko S.-R."/>
        </authorList>
    </citation>
    <scope>NUCLEOTIDE SEQUENCE</scope>
    <source>
        <strain evidence="9">RS28</strain>
    </source>
</reference>
<dbReference type="SUPFAM" id="SSF49464">
    <property type="entry name" value="Carboxypeptidase regulatory domain-like"/>
    <property type="match status" value="1"/>
</dbReference>
<evidence type="ECO:0000256" key="6">
    <source>
        <dbReference type="ARBA" id="ARBA00023237"/>
    </source>
</evidence>
<dbReference type="InterPro" id="IPR011662">
    <property type="entry name" value="Secretin/TonB_short_N"/>
</dbReference>
<comment type="similarity">
    <text evidence="7">Belongs to the TonB-dependent receptor family.</text>
</comment>
<evidence type="ECO:0000256" key="3">
    <source>
        <dbReference type="ARBA" id="ARBA00022452"/>
    </source>
</evidence>
<evidence type="ECO:0000256" key="2">
    <source>
        <dbReference type="ARBA" id="ARBA00022448"/>
    </source>
</evidence>
<organism evidence="9 10">
    <name type="scientific">Mucilaginibacter straminoryzae</name>
    <dbReference type="NCBI Taxonomy" id="2932774"/>
    <lineage>
        <taxon>Bacteria</taxon>
        <taxon>Pseudomonadati</taxon>
        <taxon>Bacteroidota</taxon>
        <taxon>Sphingobacteriia</taxon>
        <taxon>Sphingobacteriales</taxon>
        <taxon>Sphingobacteriaceae</taxon>
        <taxon>Mucilaginibacter</taxon>
    </lineage>
</organism>
<accession>A0A9X1X1F6</accession>
<dbReference type="InterPro" id="IPR023997">
    <property type="entry name" value="TonB-dep_OMP_SusC/RagA_CS"/>
</dbReference>
<evidence type="ECO:0000256" key="7">
    <source>
        <dbReference type="PROSITE-ProRule" id="PRU01360"/>
    </source>
</evidence>
<evidence type="ECO:0000256" key="4">
    <source>
        <dbReference type="ARBA" id="ARBA00022692"/>
    </source>
</evidence>
<evidence type="ECO:0000259" key="8">
    <source>
        <dbReference type="SMART" id="SM00965"/>
    </source>
</evidence>
<dbReference type="InterPro" id="IPR012910">
    <property type="entry name" value="Plug_dom"/>
</dbReference>
<dbReference type="RefSeq" id="WP_245128687.1">
    <property type="nucleotide sequence ID" value="NZ_JALJEJ010000002.1"/>
</dbReference>
<dbReference type="PROSITE" id="PS52016">
    <property type="entry name" value="TONB_DEPENDENT_REC_3"/>
    <property type="match status" value="1"/>
</dbReference>
<keyword evidence="5 7" id="KW-0472">Membrane</keyword>
<evidence type="ECO:0000313" key="10">
    <source>
        <dbReference type="Proteomes" id="UP001139450"/>
    </source>
</evidence>
<proteinExistence type="inferred from homology"/>
<dbReference type="NCBIfam" id="TIGR04056">
    <property type="entry name" value="OMP_RagA_SusC"/>
    <property type="match status" value="1"/>
</dbReference>
<comment type="caution">
    <text evidence="9">The sequence shown here is derived from an EMBL/GenBank/DDBJ whole genome shotgun (WGS) entry which is preliminary data.</text>
</comment>
<dbReference type="InterPro" id="IPR039426">
    <property type="entry name" value="TonB-dep_rcpt-like"/>
</dbReference>
<dbReference type="Pfam" id="PF07660">
    <property type="entry name" value="STN"/>
    <property type="match status" value="1"/>
</dbReference>
<feature type="domain" description="Secretin/TonB short N-terminal" evidence="8">
    <location>
        <begin position="68"/>
        <end position="119"/>
    </location>
</feature>
<sequence length="1204" mass="133785">MYKIYTIDFVVPKRQLQKTLRIMRWTTLFLLVGLLQVSAASLGQRVTLKKQNASVESVLQEIHRQSGFDIVYDLNVLSKSKPVTIDLKDATVQEALSLTLSGLPLNFEVENKKIVIRQKTFLEKIKDVIPTKVDFRCVVTDSLGNTLPGATAYVKFSKTGYVADSKGEFVVPNVAEAGVVLVVSYLGYQTQEVYFNVRDKSPFKITMKPAMNRLNEVSVIYDGFTKISKERAAGAYSTVDRDQILSTPSPNLLERLVGKMPGVNFDIRSNTIQVRGVNDYTTVGQPLIVVDGFPLISPNDQPRINTALGSVSGNAIINRFNPDDIEQITVLKDASATSIWGSRGANGVIVIETRKGKKGMPVLNVNYTLGVSQRPNLKQLAWMNSSQYIDFEQDLVNRGILTDPALAPSYNALYTANNSDATEWMFRVKRGTATAAQRDAALAELSTHNSRDQINKYLLQNSITHQANISVSGGAENTTYSVSGNYTRNTPFYKNNYGETFYLNSNLSSGLFNRHVIFHTGLNYQYDNSKYNGAAVDALSNSTTSLRPYDNLVDANGNTIQRTFIFRQSIADGLVSKGYLPFSYNALDESNYSNTFSKTNSFRVNAGLTGKFTNWLNADVSVMTQRQVLGVNTINELNSYSNRIQLNTATSVGNNGQLVYGIPYGGNYYEDNNSAYDTGIRGQLNFDHTFKQDHQVTALLGTEIRETGSKESSSTRYGYNQDANTIGVFNPGVSYMTMYGYSQTLSNNLSGISETRRRYLSYYGNAGYSFKDKYFATGSFRFDDATLVGVSRSVRARPFWSTGLRWNATRENFLSNISWLSNLALRASYGISGTIPTTGSNVTLFSVSSNSDSRTGLTTAAINTPANSSLRWSTTKQLNFGTDFSLFRGRFIGSFDIYNKRTDGIVRALPFNPTYGWSSLSYNTAKMTGHGIDLGLTGEIIKLKDFHWSSTFNFTYTTNKITDERFTNLSSNLIAGASSVNGLPVGSLFVYRWAGLDNQGQSQIYDRNGKVISASTSITNFTRDDLRYAGVTYPPYTGGFFNTFTAGPLTATVQMAYYFGNVFMRQSVNTNNYPTSGNSQFYGTIGKVQDMAYRWRQPGDEAKTNIPGIQYASYNSIYRYQYSDALLEKGDHIRLQQVSLSYTVPARLLPKNSIKALSIGANVQNLGIIWRANKDHLDPLFTNTNNYANLPPARNYLLRLNASF</sequence>
<dbReference type="Proteomes" id="UP001139450">
    <property type="component" value="Unassembled WGS sequence"/>
</dbReference>
<dbReference type="GO" id="GO:0009279">
    <property type="term" value="C:cell outer membrane"/>
    <property type="evidence" value="ECO:0007669"/>
    <property type="project" value="UniProtKB-SubCell"/>
</dbReference>
<dbReference type="Pfam" id="PF13715">
    <property type="entry name" value="CarbopepD_reg_2"/>
    <property type="match status" value="1"/>
</dbReference>
<comment type="subcellular location">
    <subcellularLocation>
        <location evidence="1 7">Cell outer membrane</location>
        <topology evidence="1 7">Multi-pass membrane protein</topology>
    </subcellularLocation>
</comment>
<dbReference type="InterPro" id="IPR023996">
    <property type="entry name" value="TonB-dep_OMP_SusC/RagA"/>
</dbReference>
<name>A0A9X1X1F6_9SPHI</name>
<dbReference type="Gene3D" id="2.170.130.10">
    <property type="entry name" value="TonB-dependent receptor, plug domain"/>
    <property type="match status" value="1"/>
</dbReference>
<dbReference type="Pfam" id="PF07715">
    <property type="entry name" value="Plug"/>
    <property type="match status" value="1"/>
</dbReference>
<dbReference type="AlphaFoldDB" id="A0A9X1X1F6"/>
<dbReference type="InterPro" id="IPR037066">
    <property type="entry name" value="Plug_dom_sf"/>
</dbReference>